<evidence type="ECO:0000313" key="5">
    <source>
        <dbReference type="EMBL" id="KAK1713439.1"/>
    </source>
</evidence>
<dbReference type="PROSITE" id="PS00061">
    <property type="entry name" value="ADH_SHORT"/>
    <property type="match status" value="1"/>
</dbReference>
<dbReference type="Gene3D" id="3.40.50.720">
    <property type="entry name" value="NAD(P)-binding Rossmann-like Domain"/>
    <property type="match status" value="1"/>
</dbReference>
<evidence type="ECO:0000313" key="6">
    <source>
        <dbReference type="Proteomes" id="UP001244207"/>
    </source>
</evidence>
<dbReference type="Proteomes" id="UP001244207">
    <property type="component" value="Unassembled WGS sequence"/>
</dbReference>
<keyword evidence="3" id="KW-0560">Oxidoreductase</keyword>
<evidence type="ECO:0000256" key="3">
    <source>
        <dbReference type="ARBA" id="ARBA00023002"/>
    </source>
</evidence>
<name>A0AAD8UFG3_GLOAC</name>
<dbReference type="RefSeq" id="XP_060359765.1">
    <property type="nucleotide sequence ID" value="XM_060510862.1"/>
</dbReference>
<reference evidence="5" key="1">
    <citation type="submission" date="2021-12" db="EMBL/GenBank/DDBJ databases">
        <title>Comparative genomics, transcriptomics and evolutionary studies reveal genomic signatures of adaptation to plant cell wall in hemibiotrophic fungi.</title>
        <authorList>
            <consortium name="DOE Joint Genome Institute"/>
            <person name="Baroncelli R."/>
            <person name="Diaz J.F."/>
            <person name="Benocci T."/>
            <person name="Peng M."/>
            <person name="Battaglia E."/>
            <person name="Haridas S."/>
            <person name="Andreopoulos W."/>
            <person name="Labutti K."/>
            <person name="Pangilinan J."/>
            <person name="Floch G.L."/>
            <person name="Makela M.R."/>
            <person name="Henrissat B."/>
            <person name="Grigoriev I.V."/>
            <person name="Crouch J.A."/>
            <person name="De Vries R.P."/>
            <person name="Sukno S.A."/>
            <person name="Thon M.R."/>
        </authorList>
    </citation>
    <scope>NUCLEOTIDE SEQUENCE</scope>
    <source>
        <strain evidence="5">CBS 112980</strain>
    </source>
</reference>
<dbReference type="PANTHER" id="PTHR44229">
    <property type="entry name" value="15-HYDROXYPROSTAGLANDIN DEHYDROGENASE [NAD(+)]"/>
    <property type="match status" value="1"/>
</dbReference>
<dbReference type="Pfam" id="PF00106">
    <property type="entry name" value="adh_short"/>
    <property type="match status" value="1"/>
</dbReference>
<sequence length="292" mass="31019">MAIGTTPKSIIVTGGASGIGLTIVRHFASQGGCVAIFDVNAASGKSIVSDVASEYPQSTVTFHHCDVSLWKEQTQAFSDVYDAFGRIDIVFANAGIAEGIANALATIHSDAPQEPNLKVVAVDLNGVIYFSSSLCMTSRLSSPFVTVKLAIHYISKNPTCGSSRGSIIFTASDAALYPFLVGPLYAAAKAGVIGLVRSTAPILENLKIQINTMAPAALDKKLNKIQGQYPHQITNARSVTNIIPDPEMYKHMVVTPMSTLIKGVSQIIGDASLNGKVVEIHDEEPTIRNEPY</sequence>
<dbReference type="SUPFAM" id="SSF51735">
    <property type="entry name" value="NAD(P)-binding Rossmann-fold domains"/>
    <property type="match status" value="1"/>
</dbReference>
<keyword evidence="6" id="KW-1185">Reference proteome</keyword>
<dbReference type="PRINTS" id="PR00081">
    <property type="entry name" value="GDHRDH"/>
</dbReference>
<comment type="similarity">
    <text evidence="1 4">Belongs to the short-chain dehydrogenases/reductases (SDR) family.</text>
</comment>
<protein>
    <submittedName>
        <fullName evidence="5">Uncharacterized protein</fullName>
    </submittedName>
</protein>
<accession>A0AAD8UFG3</accession>
<dbReference type="InterPro" id="IPR036291">
    <property type="entry name" value="NAD(P)-bd_dom_sf"/>
</dbReference>
<evidence type="ECO:0000256" key="2">
    <source>
        <dbReference type="ARBA" id="ARBA00022857"/>
    </source>
</evidence>
<evidence type="ECO:0000256" key="1">
    <source>
        <dbReference type="ARBA" id="ARBA00006484"/>
    </source>
</evidence>
<dbReference type="PRINTS" id="PR00080">
    <property type="entry name" value="SDRFAMILY"/>
</dbReference>
<dbReference type="GO" id="GO:0016616">
    <property type="term" value="F:oxidoreductase activity, acting on the CH-OH group of donors, NAD or NADP as acceptor"/>
    <property type="evidence" value="ECO:0007669"/>
    <property type="project" value="TreeGrafter"/>
</dbReference>
<dbReference type="PANTHER" id="PTHR44229:SF4">
    <property type="entry name" value="15-HYDROXYPROSTAGLANDIN DEHYDROGENASE [NAD(+)]"/>
    <property type="match status" value="1"/>
</dbReference>
<comment type="caution">
    <text evidence="5">The sequence shown here is derived from an EMBL/GenBank/DDBJ whole genome shotgun (WGS) entry which is preliminary data.</text>
</comment>
<dbReference type="AlphaFoldDB" id="A0AAD8UFG3"/>
<evidence type="ECO:0000256" key="4">
    <source>
        <dbReference type="RuleBase" id="RU000363"/>
    </source>
</evidence>
<keyword evidence="2" id="KW-0521">NADP</keyword>
<dbReference type="InterPro" id="IPR020904">
    <property type="entry name" value="Sc_DH/Rdtase_CS"/>
</dbReference>
<dbReference type="GeneID" id="85394761"/>
<dbReference type="EMBL" id="JAHMHS010000137">
    <property type="protein sequence ID" value="KAK1713439.1"/>
    <property type="molecule type" value="Genomic_DNA"/>
</dbReference>
<dbReference type="GO" id="GO:0005737">
    <property type="term" value="C:cytoplasm"/>
    <property type="evidence" value="ECO:0007669"/>
    <property type="project" value="TreeGrafter"/>
</dbReference>
<organism evidence="5 6">
    <name type="scientific">Glomerella acutata</name>
    <name type="common">Colletotrichum acutatum</name>
    <dbReference type="NCBI Taxonomy" id="27357"/>
    <lineage>
        <taxon>Eukaryota</taxon>
        <taxon>Fungi</taxon>
        <taxon>Dikarya</taxon>
        <taxon>Ascomycota</taxon>
        <taxon>Pezizomycotina</taxon>
        <taxon>Sordariomycetes</taxon>
        <taxon>Hypocreomycetidae</taxon>
        <taxon>Glomerellales</taxon>
        <taxon>Glomerellaceae</taxon>
        <taxon>Colletotrichum</taxon>
        <taxon>Colletotrichum acutatum species complex</taxon>
    </lineage>
</organism>
<gene>
    <name evidence="5" type="ORF">BDZ83DRAFT_656274</name>
</gene>
<proteinExistence type="inferred from homology"/>
<dbReference type="InterPro" id="IPR002347">
    <property type="entry name" value="SDR_fam"/>
</dbReference>